<dbReference type="OrthoDB" id="401223at2"/>
<dbReference type="RefSeq" id="WP_069656347.1">
    <property type="nucleotide sequence ID" value="NZ_MIJF01000013.1"/>
</dbReference>
<comment type="similarity">
    <text evidence="1 6">Belongs to the RpoE family.</text>
</comment>
<dbReference type="Proteomes" id="UP000243739">
    <property type="component" value="Unassembled WGS sequence"/>
</dbReference>
<sequence>MSKINYVFDDKRVSELPSIDIAYEILKQTRKTFYFNDLAKEISEIKGIDQEEMLDKLSQLYTEINIDGRFVHLGDNEWGLKSWYPLDKAEAIHFVRDDDTDDLDDLVLDDEETTVVEAEEPFVDEDVEEVDYYDEDLDEDFEESDIEDQEEDI</sequence>
<comment type="subunit">
    <text evidence="6">RNAP is composed of a core of 2 alpha, a beta and a beta' subunits. The core is associated with a delta subunit and one of several sigma factors.</text>
</comment>
<keyword evidence="4 6" id="KW-0548">Nucleotidyltransferase</keyword>
<evidence type="ECO:0000313" key="9">
    <source>
        <dbReference type="Proteomes" id="UP000243739"/>
    </source>
</evidence>
<dbReference type="PROSITE" id="PS51913">
    <property type="entry name" value="HTH_HARE"/>
    <property type="match status" value="1"/>
</dbReference>
<evidence type="ECO:0000259" key="7">
    <source>
        <dbReference type="PROSITE" id="PS51913"/>
    </source>
</evidence>
<dbReference type="GO" id="GO:0006355">
    <property type="term" value="P:regulation of DNA-templated transcription"/>
    <property type="evidence" value="ECO:0007669"/>
    <property type="project" value="UniProtKB-UniRule"/>
</dbReference>
<dbReference type="Gene3D" id="1.10.10.1250">
    <property type="entry name" value="RNA polymerase, subunit delta, N-terminal domain"/>
    <property type="match status" value="1"/>
</dbReference>
<evidence type="ECO:0000256" key="5">
    <source>
        <dbReference type="ARBA" id="ARBA00023163"/>
    </source>
</evidence>
<dbReference type="HAMAP" id="MF_00357">
    <property type="entry name" value="RNApol_bact_RpoE"/>
    <property type="match status" value="1"/>
</dbReference>
<dbReference type="EMBL" id="MIJF01000013">
    <property type="protein sequence ID" value="OEF99860.1"/>
    <property type="molecule type" value="Genomic_DNA"/>
</dbReference>
<keyword evidence="2 6" id="KW-0240">DNA-directed RNA polymerase</keyword>
<keyword evidence="3 6" id="KW-0808">Transferase</keyword>
<gene>
    <name evidence="6" type="primary">rpoE</name>
    <name evidence="8" type="ORF">BHF71_01410</name>
</gene>
<dbReference type="InterPro" id="IPR038087">
    <property type="entry name" value="RNAP_delta_N_dom_sf"/>
</dbReference>
<protein>
    <recommendedName>
        <fullName evidence="6">Probable DNA-directed RNA polymerase subunit delta</fullName>
    </recommendedName>
    <alternativeName>
        <fullName evidence="6">RNAP delta factor</fullName>
    </alternativeName>
</protein>
<reference evidence="8 9" key="1">
    <citation type="submission" date="2016-09" db="EMBL/GenBank/DDBJ databases">
        <title>Draft genome sequence for the type strain of Vulcanibacillus modesticaldus BR, a strictly anaerobic, moderately thermophilic, and nitrate-reducing bacterium from deep sea-hydrothermal vents of the Mid-Atlantic Ridge.</title>
        <authorList>
            <person name="Abin C.A."/>
            <person name="Hollibaugh J.T."/>
        </authorList>
    </citation>
    <scope>NUCLEOTIDE SEQUENCE [LARGE SCALE GENOMIC DNA]</scope>
    <source>
        <strain evidence="8 9">BR</strain>
    </source>
</reference>
<evidence type="ECO:0000256" key="2">
    <source>
        <dbReference type="ARBA" id="ARBA00022478"/>
    </source>
</evidence>
<dbReference type="GO" id="GO:0006351">
    <property type="term" value="P:DNA-templated transcription"/>
    <property type="evidence" value="ECO:0007669"/>
    <property type="project" value="InterPro"/>
</dbReference>
<dbReference type="AlphaFoldDB" id="A0A1D2YVV5"/>
<proteinExistence type="inferred from homology"/>
<dbReference type="STRING" id="337097.BHF71_01410"/>
<comment type="caution">
    <text evidence="8">The sequence shown here is derived from an EMBL/GenBank/DDBJ whole genome shotgun (WGS) entry which is preliminary data.</text>
</comment>
<dbReference type="Pfam" id="PF05066">
    <property type="entry name" value="HARE-HTH"/>
    <property type="match status" value="1"/>
</dbReference>
<organism evidence="8 9">
    <name type="scientific">Vulcanibacillus modesticaldus</name>
    <dbReference type="NCBI Taxonomy" id="337097"/>
    <lineage>
        <taxon>Bacteria</taxon>
        <taxon>Bacillati</taxon>
        <taxon>Bacillota</taxon>
        <taxon>Bacilli</taxon>
        <taxon>Bacillales</taxon>
        <taxon>Bacillaceae</taxon>
        <taxon>Vulcanibacillus</taxon>
    </lineage>
</organism>
<keyword evidence="5 6" id="KW-0804">Transcription</keyword>
<name>A0A1D2YVV5_9BACI</name>
<evidence type="ECO:0000256" key="1">
    <source>
        <dbReference type="ARBA" id="ARBA00009828"/>
    </source>
</evidence>
<dbReference type="NCBIfam" id="TIGR04567">
    <property type="entry name" value="RNAP_delt_lowGC"/>
    <property type="match status" value="1"/>
</dbReference>
<keyword evidence="9" id="KW-1185">Reference proteome</keyword>
<comment type="function">
    <text evidence="6">Participates in both the initiation and recycling phases of transcription. In the presence of the delta subunit, RNAP displays an increased specificity of transcription, a decreased affinity for nucleic acids, and an increased efficiency of RNA synthesis because of enhanced recycling.</text>
</comment>
<evidence type="ECO:0000256" key="4">
    <source>
        <dbReference type="ARBA" id="ARBA00022695"/>
    </source>
</evidence>
<accession>A0A1D2YVV5</accession>
<dbReference type="GO" id="GO:0000428">
    <property type="term" value="C:DNA-directed RNA polymerase complex"/>
    <property type="evidence" value="ECO:0007669"/>
    <property type="project" value="UniProtKB-KW"/>
</dbReference>
<dbReference type="InterPro" id="IPR029757">
    <property type="entry name" value="RpoE"/>
</dbReference>
<evidence type="ECO:0000256" key="6">
    <source>
        <dbReference type="HAMAP-Rule" id="MF_00357"/>
    </source>
</evidence>
<evidence type="ECO:0000256" key="3">
    <source>
        <dbReference type="ARBA" id="ARBA00022679"/>
    </source>
</evidence>
<feature type="domain" description="HTH HARE-type" evidence="7">
    <location>
        <begin position="16"/>
        <end position="83"/>
    </location>
</feature>
<dbReference type="GO" id="GO:0003899">
    <property type="term" value="F:DNA-directed RNA polymerase activity"/>
    <property type="evidence" value="ECO:0007669"/>
    <property type="project" value="UniProtKB-UniRule"/>
</dbReference>
<dbReference type="InterPro" id="IPR007759">
    <property type="entry name" value="Asxl_HARE-HTH"/>
</dbReference>
<evidence type="ECO:0000313" key="8">
    <source>
        <dbReference type="EMBL" id="OEF99860.1"/>
    </source>
</evidence>